<dbReference type="EMBL" id="JANTQA010000026">
    <property type="protein sequence ID" value="KAJ3442206.1"/>
    <property type="molecule type" value="Genomic_DNA"/>
</dbReference>
<reference evidence="7" key="1">
    <citation type="submission" date="2022-08" db="EMBL/GenBank/DDBJ databases">
        <title>Novel sulphate-reducing endosymbionts in the free-living metamonad Anaeramoeba.</title>
        <authorList>
            <person name="Jerlstrom-Hultqvist J."/>
            <person name="Cepicka I."/>
            <person name="Gallot-Lavallee L."/>
            <person name="Salas-Leiva D."/>
            <person name="Curtis B.A."/>
            <person name="Zahonova K."/>
            <person name="Pipaliya S."/>
            <person name="Dacks J."/>
            <person name="Roger A.J."/>
        </authorList>
    </citation>
    <scope>NUCLEOTIDE SEQUENCE</scope>
    <source>
        <strain evidence="7">Busselton2</strain>
    </source>
</reference>
<gene>
    <name evidence="7" type="ORF">M0812_11936</name>
</gene>
<keyword evidence="1 3" id="KW-0853">WD repeat</keyword>
<feature type="compositionally biased region" description="Low complexity" evidence="4">
    <location>
        <begin position="829"/>
        <end position="852"/>
    </location>
</feature>
<dbReference type="GO" id="GO:0019901">
    <property type="term" value="F:protein kinase binding"/>
    <property type="evidence" value="ECO:0007669"/>
    <property type="project" value="TreeGrafter"/>
</dbReference>
<dbReference type="SUPFAM" id="SSF50978">
    <property type="entry name" value="WD40 repeat-like"/>
    <property type="match status" value="1"/>
</dbReference>
<evidence type="ECO:0000259" key="5">
    <source>
        <dbReference type="PROSITE" id="PS50197"/>
    </source>
</evidence>
<dbReference type="Gene3D" id="2.130.10.10">
    <property type="entry name" value="YVTN repeat-like/Quinoprotein amine dehydrogenase"/>
    <property type="match status" value="1"/>
</dbReference>
<dbReference type="PANTHER" id="PTHR13743">
    <property type="entry name" value="BEIGE/BEACH-RELATED"/>
    <property type="match status" value="1"/>
</dbReference>
<dbReference type="InterPro" id="IPR036322">
    <property type="entry name" value="WD40_repeat_dom_sf"/>
</dbReference>
<dbReference type="SMART" id="SM01026">
    <property type="entry name" value="Beach"/>
    <property type="match status" value="1"/>
</dbReference>
<feature type="region of interest" description="Disordered" evidence="4">
    <location>
        <begin position="287"/>
        <end position="336"/>
    </location>
</feature>
<keyword evidence="2" id="KW-0677">Repeat</keyword>
<feature type="compositionally biased region" description="Acidic residues" evidence="4">
    <location>
        <begin position="287"/>
        <end position="309"/>
    </location>
</feature>
<dbReference type="SMART" id="SM00320">
    <property type="entry name" value="WD40"/>
    <property type="match status" value="2"/>
</dbReference>
<evidence type="ECO:0000256" key="3">
    <source>
        <dbReference type="PROSITE-ProRule" id="PRU00221"/>
    </source>
</evidence>
<proteinExistence type="predicted"/>
<dbReference type="InterPro" id="IPR015943">
    <property type="entry name" value="WD40/YVTN_repeat-like_dom_sf"/>
</dbReference>
<dbReference type="InterPro" id="IPR036372">
    <property type="entry name" value="BEACH_dom_sf"/>
</dbReference>
<dbReference type="InterPro" id="IPR046851">
    <property type="entry name" value="NBCH_WD40"/>
</dbReference>
<dbReference type="AlphaFoldDB" id="A0AAV7ZM82"/>
<dbReference type="SUPFAM" id="SSF50729">
    <property type="entry name" value="PH domain-like"/>
    <property type="match status" value="1"/>
</dbReference>
<dbReference type="Gene3D" id="2.30.29.30">
    <property type="entry name" value="Pleckstrin-homology domain (PH domain)/Phosphotyrosine-binding domain (PTB)"/>
    <property type="match status" value="1"/>
</dbReference>
<dbReference type="InterPro" id="IPR050865">
    <property type="entry name" value="BEACH_Domain"/>
</dbReference>
<dbReference type="Pfam" id="PF20426">
    <property type="entry name" value="NBCH_WD40"/>
    <property type="match status" value="1"/>
</dbReference>
<feature type="repeat" description="WD" evidence="3">
    <location>
        <begin position="922"/>
        <end position="961"/>
    </location>
</feature>
<organism evidence="7 8">
    <name type="scientific">Anaeramoeba flamelloides</name>
    <dbReference type="NCBI Taxonomy" id="1746091"/>
    <lineage>
        <taxon>Eukaryota</taxon>
        <taxon>Metamonada</taxon>
        <taxon>Anaeramoebidae</taxon>
        <taxon>Anaeramoeba</taxon>
    </lineage>
</organism>
<dbReference type="SUPFAM" id="SSF81837">
    <property type="entry name" value="BEACH domain"/>
    <property type="match status" value="1"/>
</dbReference>
<evidence type="ECO:0000256" key="2">
    <source>
        <dbReference type="ARBA" id="ARBA00022737"/>
    </source>
</evidence>
<dbReference type="InterPro" id="IPR001680">
    <property type="entry name" value="WD40_rpt"/>
</dbReference>
<comment type="caution">
    <text evidence="7">The sequence shown here is derived from an EMBL/GenBank/DDBJ whole genome shotgun (WGS) entry which is preliminary data.</text>
</comment>
<feature type="region of interest" description="Disordered" evidence="4">
    <location>
        <begin position="814"/>
        <end position="852"/>
    </location>
</feature>
<accession>A0AAV7ZM82</accession>
<feature type="domain" description="BEACH" evidence="5">
    <location>
        <begin position="446"/>
        <end position="739"/>
    </location>
</feature>
<feature type="repeat" description="WD" evidence="3">
    <location>
        <begin position="967"/>
        <end position="1008"/>
    </location>
</feature>
<dbReference type="GO" id="GO:0008104">
    <property type="term" value="P:intracellular protein localization"/>
    <property type="evidence" value="ECO:0007669"/>
    <property type="project" value="TreeGrafter"/>
</dbReference>
<dbReference type="Pfam" id="PF02138">
    <property type="entry name" value="Beach"/>
    <property type="match status" value="1"/>
</dbReference>
<dbReference type="Pfam" id="PF14844">
    <property type="entry name" value="PH_BEACH"/>
    <property type="match status" value="1"/>
</dbReference>
<dbReference type="PROSITE" id="PS50082">
    <property type="entry name" value="WD_REPEATS_2"/>
    <property type="match status" value="2"/>
</dbReference>
<dbReference type="InterPro" id="IPR000409">
    <property type="entry name" value="BEACH_dom"/>
</dbReference>
<dbReference type="GO" id="GO:0016020">
    <property type="term" value="C:membrane"/>
    <property type="evidence" value="ECO:0007669"/>
    <property type="project" value="TreeGrafter"/>
</dbReference>
<dbReference type="Gene3D" id="1.10.1540.10">
    <property type="entry name" value="BEACH domain"/>
    <property type="match status" value="1"/>
</dbReference>
<dbReference type="Proteomes" id="UP001146793">
    <property type="component" value="Unassembled WGS sequence"/>
</dbReference>
<dbReference type="PANTHER" id="PTHR13743:SF112">
    <property type="entry name" value="BEACH DOMAIN-CONTAINING PROTEIN"/>
    <property type="match status" value="1"/>
</dbReference>
<dbReference type="PROSITE" id="PS50197">
    <property type="entry name" value="BEACH"/>
    <property type="match status" value="1"/>
</dbReference>
<dbReference type="GO" id="GO:0005829">
    <property type="term" value="C:cytosol"/>
    <property type="evidence" value="ECO:0007669"/>
    <property type="project" value="TreeGrafter"/>
</dbReference>
<evidence type="ECO:0000256" key="4">
    <source>
        <dbReference type="SAM" id="MobiDB-lite"/>
    </source>
</evidence>
<evidence type="ECO:0000256" key="1">
    <source>
        <dbReference type="ARBA" id="ARBA00022574"/>
    </source>
</evidence>
<dbReference type="FunFam" id="1.10.1540.10:FF:000001">
    <property type="entry name" value="neurobeachin isoform X1"/>
    <property type="match status" value="1"/>
</dbReference>
<dbReference type="PROSITE" id="PS51783">
    <property type="entry name" value="PH_BEACH"/>
    <property type="match status" value="1"/>
</dbReference>
<dbReference type="InterPro" id="IPR011993">
    <property type="entry name" value="PH-like_dom_sf"/>
</dbReference>
<feature type="domain" description="BEACH-type PH" evidence="6">
    <location>
        <begin position="339"/>
        <end position="432"/>
    </location>
</feature>
<evidence type="ECO:0000313" key="7">
    <source>
        <dbReference type="EMBL" id="KAJ3442206.1"/>
    </source>
</evidence>
<evidence type="ECO:0000259" key="6">
    <source>
        <dbReference type="PROSITE" id="PS51783"/>
    </source>
</evidence>
<sequence>MLIVINKCLKFLSNHQSIITNNGNENEKNNLNENNIKNGKLKTIFSILKYLIFKNYNIFNSYLLEYKLDTQNSFNIILKSDDLQSTFKENHMKWKLILNKSNALLKKKTNNFVNLQLNNHLHKLKLQIDYNIVNYPKNIFFSNSNASGNNVYNNYELFQKESIKYEKQIELYLKKNDLFKKRHSKLWRSLFNSYLSERGIWKNNQNEKLYYKLDKTEDSLRRRMRHKRNFDFNQHLIASSNRDHQTLENKKKEFLERKRTEMELINKVPSFLTKINIINEQVLNLENENEDEDENENENDNDNNDDDDNNNNNNNGSDKLNEDDESNMNVDDGLNSNLTKNKNRLFEIDCQLITLHDNVDGILTISNQNIQFNSIENNFKNKIWKLKKIEKIYKRRFMLNHSALEFFTTIKTSFYLNFANLKSRNRCYNKIINSNLPNFIKISDTDKPSKFFKKWEYTKLWQYRSISTFEYLMHLNTLANRSYNDLSQYPIFPWVLSDYVSKEIDLNDSKYFRDLSKPMGAINEEKLQTCIERYELLKSTDSPIPPFLYGSHYSNFGVVLYFLIRIEPFTSMAINLQAGKFDRPDRLFHSIQTTFNACTNTSSEFFELPPEFYYLPEFLYNLNNFDLGVTQNEKRIGNVELPPWANNSAEEFIRINREALESDYVSKNINNWIDLIFGYKQRGKEAEKANNIFYYLTYEGAVNFDKIEDEVLLRSIISQIKDFGQCPSQLLTNKPHPKRITWNQLNPLQLSLSTGNFNIQPRLIQDDGDLAISYLLIGKQLFGLDNSSIKIIACNENKYIKIYQYFLNTSSSNVGGGNNDNDDDDDITTNENNEIQSNDNKLENNNTNLNDNNIDNVSNNNRSINLINKKIINIDFPQSDLIQYYNNKFVISQNGKFIFYLSKMDSSFTIYNLQDKSLMYNIIAHKDLITCIDSKMDFIVTGSKDTTLILWRLDKNERQYCKLLSILYGHDDEVTCVKINISLGIIVSGSKDGTIIIHSLWTGKYLRTIKTGISQLIKISIDGEIICFTNQIIKIFSINGLALCELRFPYSINCWDLVSFNNKKYLIIGTRNGLVFLKSLYNLKNIKSWSIQKQEIISLVVDQKNCKIVIGTNTGKIYLI</sequence>
<dbReference type="InterPro" id="IPR023362">
    <property type="entry name" value="PH-BEACH_dom"/>
</dbReference>
<dbReference type="CDD" id="cd06071">
    <property type="entry name" value="Beach"/>
    <property type="match status" value="1"/>
</dbReference>
<evidence type="ECO:0000313" key="8">
    <source>
        <dbReference type="Proteomes" id="UP001146793"/>
    </source>
</evidence>
<protein>
    <submittedName>
        <fullName evidence="7">Beige/beach-related</fullName>
    </submittedName>
</protein>
<name>A0AAV7ZM82_9EUKA</name>